<keyword evidence="4" id="KW-0808">Transferase</keyword>
<dbReference type="AlphaFoldDB" id="A0A060QLU8"/>
<keyword evidence="3 7" id="KW-0032">Aminotransferase</keyword>
<reference evidence="7 8" key="1">
    <citation type="journal article" date="2014" name="Genome Biol. Evol.">
        <title>Acetic acid bacteria genomes reveal functional traits for adaptation to life in insect guts.</title>
        <authorList>
            <person name="Chouaia B."/>
            <person name="Gaiarsa S."/>
            <person name="Crotti E."/>
            <person name="Comandatore F."/>
            <person name="Degli Esposti M."/>
            <person name="Ricci I."/>
            <person name="Alma A."/>
            <person name="Favia G."/>
            <person name="Bandi C."/>
            <person name="Daffonchio D."/>
        </authorList>
    </citation>
    <scope>NUCLEOTIDE SEQUENCE [LARGE SCALE GENOMIC DNA]</scope>
    <source>
        <strain evidence="7 8">SF2.1</strain>
    </source>
</reference>
<evidence type="ECO:0000256" key="3">
    <source>
        <dbReference type="ARBA" id="ARBA00022576"/>
    </source>
</evidence>
<dbReference type="GO" id="GO:0005737">
    <property type="term" value="C:cytoplasm"/>
    <property type="evidence" value="ECO:0007669"/>
    <property type="project" value="TreeGrafter"/>
</dbReference>
<dbReference type="InterPro" id="IPR015421">
    <property type="entry name" value="PyrdxlP-dep_Trfase_major"/>
</dbReference>
<evidence type="ECO:0000256" key="5">
    <source>
        <dbReference type="ARBA" id="ARBA00022898"/>
    </source>
</evidence>
<comment type="caution">
    <text evidence="7">The sequence shown here is derived from an EMBL/GenBank/DDBJ whole genome shotgun (WGS) entry which is preliminary data.</text>
</comment>
<keyword evidence="5" id="KW-0663">Pyridoxal phosphate</keyword>
<evidence type="ECO:0000259" key="6">
    <source>
        <dbReference type="Pfam" id="PF00155"/>
    </source>
</evidence>
<dbReference type="FunFam" id="3.40.640.10:FF:000024">
    <property type="entry name" value="Kynurenine--oxoglutarate transaminase 3"/>
    <property type="match status" value="1"/>
</dbReference>
<accession>A0A060QLU8</accession>
<name>A0A060QLU8_9PROT</name>
<comment type="cofactor">
    <cofactor evidence="1">
        <name>pyridoxal 5'-phosphate</name>
        <dbReference type="ChEBI" id="CHEBI:597326"/>
    </cofactor>
</comment>
<dbReference type="InterPro" id="IPR015424">
    <property type="entry name" value="PyrdxlP-dep_Trfase"/>
</dbReference>
<reference evidence="7 8" key="2">
    <citation type="journal article" date="2014" name="PLoS ONE">
        <title>Evolution of mitochondria reconstructed from the energy metabolism of living bacteria.</title>
        <authorList>
            <person name="Degli Esposti M."/>
            <person name="Chouaia B."/>
            <person name="Comandatore F."/>
            <person name="Crotti E."/>
            <person name="Sassera D."/>
            <person name="Lievens P.M."/>
            <person name="Daffonchio D."/>
            <person name="Bandi C."/>
        </authorList>
    </citation>
    <scope>NUCLEOTIDE SEQUENCE [LARGE SCALE GENOMIC DNA]</scope>
    <source>
        <strain evidence="7 8">SF2.1</strain>
    </source>
</reference>
<evidence type="ECO:0000313" key="8">
    <source>
        <dbReference type="Proteomes" id="UP000027583"/>
    </source>
</evidence>
<dbReference type="Pfam" id="PF00155">
    <property type="entry name" value="Aminotran_1_2"/>
    <property type="match status" value="1"/>
</dbReference>
<sequence>MRDRADFTPRIKPVSCPVPFQRRPGMKKPNAFLSSLPTTIFTTMSQLAAAHGAVNLGQGFPDTEGPAALIDAAAEALKDQRNQYAPLTGLPELREAVARANTRDYGLQVDPAQEVIVTSGATEALAVSMMALIEPGDEVVLIEPLYDTYLPMLRMLGAVPRCVRVEAPDWHLPGADLRAAFSARTKLVLLNSPMNPSGKVFTTDELDLIASLVLEHDCYALCDEVYEHLTFGVKHIPLMTRPGMRERAIRIGSAGKSFSVTGWKIGYITACPDLAAVIAKAHQIVAFSSAPNLQRAVAKGLDLGEAFFTELSDSLRARRDLFANGLHALGFPTLPADGSYFVVADITAHARGRDDVTFCRDLVTEAGVAAIPVSAFYDPEGAPPPRHLIRFAFCKTEAVLHEALRRLALCYTPTPHGELAQEG</sequence>
<dbReference type="Gene3D" id="3.90.1150.10">
    <property type="entry name" value="Aspartate Aminotransferase, domain 1"/>
    <property type="match status" value="1"/>
</dbReference>
<dbReference type="InterPro" id="IPR051326">
    <property type="entry name" value="Kynurenine-oxoglutarate_AT"/>
</dbReference>
<evidence type="ECO:0000256" key="1">
    <source>
        <dbReference type="ARBA" id="ARBA00001933"/>
    </source>
</evidence>
<evidence type="ECO:0000313" key="7">
    <source>
        <dbReference type="EMBL" id="CDG40642.1"/>
    </source>
</evidence>
<evidence type="ECO:0000256" key="2">
    <source>
        <dbReference type="ARBA" id="ARBA00007441"/>
    </source>
</evidence>
<dbReference type="SUPFAM" id="SSF53383">
    <property type="entry name" value="PLP-dependent transferases"/>
    <property type="match status" value="1"/>
</dbReference>
<dbReference type="eggNOG" id="COG0436">
    <property type="taxonomic scope" value="Bacteria"/>
</dbReference>
<gene>
    <name evidence="7" type="ORF">ASAP_2597</name>
</gene>
<dbReference type="GO" id="GO:0016212">
    <property type="term" value="F:kynurenine-oxoglutarate transaminase activity"/>
    <property type="evidence" value="ECO:0007669"/>
    <property type="project" value="TreeGrafter"/>
</dbReference>
<dbReference type="GO" id="GO:0030170">
    <property type="term" value="F:pyridoxal phosphate binding"/>
    <property type="evidence" value="ECO:0007669"/>
    <property type="project" value="InterPro"/>
</dbReference>
<protein>
    <submittedName>
        <fullName evidence="7">Glutamine-dependent 2-keto-4-methylthiobutyrate transaminase / Aspartate/tyrosine/aromatic aminotransferase</fullName>
    </submittedName>
</protein>
<dbReference type="InterPro" id="IPR015422">
    <property type="entry name" value="PyrdxlP-dep_Trfase_small"/>
</dbReference>
<dbReference type="InterPro" id="IPR004839">
    <property type="entry name" value="Aminotransferase_I/II_large"/>
</dbReference>
<comment type="similarity">
    <text evidence="2">Belongs to the class-I pyridoxal-phosphate-dependent aminotransferase family.</text>
</comment>
<organism evidence="7 8">
    <name type="scientific">Asaia bogorensis</name>
    <dbReference type="NCBI Taxonomy" id="91915"/>
    <lineage>
        <taxon>Bacteria</taxon>
        <taxon>Pseudomonadati</taxon>
        <taxon>Pseudomonadota</taxon>
        <taxon>Alphaproteobacteria</taxon>
        <taxon>Acetobacterales</taxon>
        <taxon>Acetobacteraceae</taxon>
        <taxon>Asaia</taxon>
    </lineage>
</organism>
<dbReference type="CDD" id="cd00609">
    <property type="entry name" value="AAT_like"/>
    <property type="match status" value="1"/>
</dbReference>
<dbReference type="Proteomes" id="UP000027583">
    <property type="component" value="Unassembled WGS sequence"/>
</dbReference>
<evidence type="ECO:0000256" key="4">
    <source>
        <dbReference type="ARBA" id="ARBA00022679"/>
    </source>
</evidence>
<dbReference type="PANTHER" id="PTHR43807:SF20">
    <property type="entry name" value="FI04487P"/>
    <property type="match status" value="1"/>
</dbReference>
<dbReference type="EMBL" id="CBLX010000023">
    <property type="protein sequence ID" value="CDG40642.1"/>
    <property type="molecule type" value="Genomic_DNA"/>
</dbReference>
<feature type="domain" description="Aminotransferase class I/classII large" evidence="6">
    <location>
        <begin position="54"/>
        <end position="407"/>
    </location>
</feature>
<dbReference type="NCBIfam" id="NF006488">
    <property type="entry name" value="PRK08912.1"/>
    <property type="match status" value="1"/>
</dbReference>
<proteinExistence type="inferred from homology"/>
<dbReference type="PANTHER" id="PTHR43807">
    <property type="entry name" value="FI04487P"/>
    <property type="match status" value="1"/>
</dbReference>
<dbReference type="Gene3D" id="3.40.640.10">
    <property type="entry name" value="Type I PLP-dependent aspartate aminotransferase-like (Major domain)"/>
    <property type="match status" value="1"/>
</dbReference>